<keyword evidence="3" id="KW-1185">Reference proteome</keyword>
<dbReference type="Proteomes" id="UP000007755">
    <property type="component" value="Unassembled WGS sequence"/>
</dbReference>
<evidence type="ECO:0000313" key="3">
    <source>
        <dbReference type="Proteomes" id="UP000007755"/>
    </source>
</evidence>
<protein>
    <submittedName>
        <fullName evidence="2">Uncharacterized protein</fullName>
    </submittedName>
</protein>
<name>F4W6L4_ACREC</name>
<reference evidence="2" key="1">
    <citation type="submission" date="2011-02" db="EMBL/GenBank/DDBJ databases">
        <title>The genome of the leaf-cutting ant Acromyrmex echinatior suggests key adaptations to social evolution and fungus farming.</title>
        <authorList>
            <person name="Nygaard S."/>
            <person name="Zhang G."/>
        </authorList>
    </citation>
    <scope>NUCLEOTIDE SEQUENCE</scope>
</reference>
<evidence type="ECO:0000256" key="1">
    <source>
        <dbReference type="SAM" id="MobiDB-lite"/>
    </source>
</evidence>
<gene>
    <name evidence="2" type="ORF">G5I_01109</name>
</gene>
<accession>F4W6L4</accession>
<feature type="compositionally biased region" description="Basic and acidic residues" evidence="1">
    <location>
        <begin position="146"/>
        <end position="162"/>
    </location>
</feature>
<evidence type="ECO:0000313" key="2">
    <source>
        <dbReference type="EMBL" id="EGI70349.1"/>
    </source>
</evidence>
<sequence>MNCKRIENKEREMATEKGRVDAVQILTQNSNCSGFVEAEALNSRRQPFQRTYTTRSKEFHLQIPLHVLRTGSIAKEFLLDRGFRVRSKVRNGETANGPSGMICAQHTQELQNRKGKTPSSPPSIALFLAFSISPLICVEKIRQRKTKESERERRSERNDEWRARDRAREIKKVDNNAVGAPSIPWYQAQQAAIIIVLPLHLGQREANVPRKAEYARAFDEQTESGRKKKDSQGRLVMNEYDRDAKDKSALIHLS</sequence>
<feature type="region of interest" description="Disordered" evidence="1">
    <location>
        <begin position="218"/>
        <end position="254"/>
    </location>
</feature>
<feature type="compositionally biased region" description="Basic and acidic residues" evidence="1">
    <location>
        <begin position="239"/>
        <end position="254"/>
    </location>
</feature>
<dbReference type="InParanoid" id="F4W6L4"/>
<feature type="region of interest" description="Disordered" evidence="1">
    <location>
        <begin position="143"/>
        <end position="162"/>
    </location>
</feature>
<dbReference type="AlphaFoldDB" id="F4W6L4"/>
<proteinExistence type="predicted"/>
<dbReference type="EMBL" id="GL887707">
    <property type="protein sequence ID" value="EGI70349.1"/>
    <property type="molecule type" value="Genomic_DNA"/>
</dbReference>
<organism evidence="3">
    <name type="scientific">Acromyrmex echinatior</name>
    <name type="common">Panamanian leafcutter ant</name>
    <name type="synonym">Acromyrmex octospinosus echinatior</name>
    <dbReference type="NCBI Taxonomy" id="103372"/>
    <lineage>
        <taxon>Eukaryota</taxon>
        <taxon>Metazoa</taxon>
        <taxon>Ecdysozoa</taxon>
        <taxon>Arthropoda</taxon>
        <taxon>Hexapoda</taxon>
        <taxon>Insecta</taxon>
        <taxon>Pterygota</taxon>
        <taxon>Neoptera</taxon>
        <taxon>Endopterygota</taxon>
        <taxon>Hymenoptera</taxon>
        <taxon>Apocrita</taxon>
        <taxon>Aculeata</taxon>
        <taxon>Formicoidea</taxon>
        <taxon>Formicidae</taxon>
        <taxon>Myrmicinae</taxon>
        <taxon>Acromyrmex</taxon>
    </lineage>
</organism>